<protein>
    <recommendedName>
        <fullName evidence="2">Lipoyl-binding domain-containing protein</fullName>
    </recommendedName>
</protein>
<dbReference type="InterPro" id="IPR050856">
    <property type="entry name" value="Biotin_carboxylase_complex"/>
</dbReference>
<organism evidence="3 4">
    <name type="scientific">Cylicostephanus goldi</name>
    <name type="common">Nematode worm</name>
    <dbReference type="NCBI Taxonomy" id="71465"/>
    <lineage>
        <taxon>Eukaryota</taxon>
        <taxon>Metazoa</taxon>
        <taxon>Ecdysozoa</taxon>
        <taxon>Nematoda</taxon>
        <taxon>Chromadorea</taxon>
        <taxon>Rhabditida</taxon>
        <taxon>Rhabditina</taxon>
        <taxon>Rhabditomorpha</taxon>
        <taxon>Strongyloidea</taxon>
        <taxon>Strongylidae</taxon>
        <taxon>Cylicostephanus</taxon>
    </lineage>
</organism>
<dbReference type="OrthoDB" id="196847at2759"/>
<keyword evidence="1" id="KW-0092">Biotin</keyword>
<dbReference type="PANTHER" id="PTHR18866:SF33">
    <property type="entry name" value="METHYLCROTONOYL-COA CARBOXYLASE SUBUNIT ALPHA, MITOCHONDRIAL-RELATED"/>
    <property type="match status" value="1"/>
</dbReference>
<gene>
    <name evidence="3" type="ORF">CGOC_LOCUS2252</name>
</gene>
<evidence type="ECO:0000256" key="1">
    <source>
        <dbReference type="ARBA" id="ARBA00023267"/>
    </source>
</evidence>
<accession>A0A3P6RAN5</accession>
<dbReference type="EMBL" id="UYRV01004945">
    <property type="protein sequence ID" value="VDK52110.1"/>
    <property type="molecule type" value="Genomic_DNA"/>
</dbReference>
<evidence type="ECO:0000313" key="4">
    <source>
        <dbReference type="Proteomes" id="UP000271889"/>
    </source>
</evidence>
<feature type="domain" description="Lipoyl-binding" evidence="2">
    <location>
        <begin position="103"/>
        <end position="138"/>
    </location>
</feature>
<dbReference type="InterPro" id="IPR000089">
    <property type="entry name" value="Biotin_lipoyl"/>
</dbReference>
<evidence type="ECO:0000313" key="3">
    <source>
        <dbReference type="EMBL" id="VDK52110.1"/>
    </source>
</evidence>
<keyword evidence="4" id="KW-1185">Reference proteome</keyword>
<name>A0A3P6RAN5_CYLGO</name>
<dbReference type="Pfam" id="PF00364">
    <property type="entry name" value="Biotin_lipoyl"/>
    <property type="match status" value="1"/>
</dbReference>
<evidence type="ECO:0000259" key="2">
    <source>
        <dbReference type="Pfam" id="PF00364"/>
    </source>
</evidence>
<reference evidence="3 4" key="1">
    <citation type="submission" date="2018-11" db="EMBL/GenBank/DDBJ databases">
        <authorList>
            <consortium name="Pathogen Informatics"/>
        </authorList>
    </citation>
    <scope>NUCLEOTIDE SEQUENCE [LARGE SCALE GENOMIC DNA]</scope>
</reference>
<dbReference type="Gene3D" id="2.40.50.100">
    <property type="match status" value="1"/>
</dbReference>
<dbReference type="Proteomes" id="UP000271889">
    <property type="component" value="Unassembled WGS sequence"/>
</dbReference>
<sequence length="139" mass="14876">MRVVTVFSGEKAVVVAHLSDTEKQVSFDGQVRSVTVSNVSSDEKGVSYTLESDGHRWKAEAIRLPNSALVLGSGQSEYNLASTDSFEGGDTATGTGMIKSSHAPMPGIIEKVLVKAGDEVRQGDPLVVMTAMKMEYIIR</sequence>
<proteinExistence type="predicted"/>
<dbReference type="GO" id="GO:0004485">
    <property type="term" value="F:methylcrotonoyl-CoA carboxylase activity"/>
    <property type="evidence" value="ECO:0007669"/>
    <property type="project" value="TreeGrafter"/>
</dbReference>
<dbReference type="GO" id="GO:0005739">
    <property type="term" value="C:mitochondrion"/>
    <property type="evidence" value="ECO:0007669"/>
    <property type="project" value="TreeGrafter"/>
</dbReference>
<dbReference type="PANTHER" id="PTHR18866">
    <property type="entry name" value="CARBOXYLASE:PYRUVATE/ACETYL-COA/PROPIONYL-COA CARBOXYLASE"/>
    <property type="match status" value="1"/>
</dbReference>
<dbReference type="SUPFAM" id="SSF51230">
    <property type="entry name" value="Single hybrid motif"/>
    <property type="match status" value="1"/>
</dbReference>
<dbReference type="CDD" id="cd06850">
    <property type="entry name" value="biotinyl_domain"/>
    <property type="match status" value="1"/>
</dbReference>
<dbReference type="InterPro" id="IPR011053">
    <property type="entry name" value="Single_hybrid_motif"/>
</dbReference>
<dbReference type="AlphaFoldDB" id="A0A3P6RAN5"/>